<name>A0A7T8QU22_CALRO</name>
<dbReference type="EMBL" id="CP045894">
    <property type="protein sequence ID" value="QQP55055.1"/>
    <property type="molecule type" value="Genomic_DNA"/>
</dbReference>
<dbReference type="Proteomes" id="UP000595437">
    <property type="component" value="Chromosome 5"/>
</dbReference>
<keyword evidence="2" id="KW-1185">Reference proteome</keyword>
<sequence length="67" mass="7571">FIQSPNPSPMALQVAPRTILVFLDFNKASQILRGTILSLLGIHLPPMEAEVPRIIIMPYWTFKIIVL</sequence>
<dbReference type="AlphaFoldDB" id="A0A7T8QU22"/>
<organism evidence="1 2">
    <name type="scientific">Caligus rogercresseyi</name>
    <name type="common">Sea louse</name>
    <dbReference type="NCBI Taxonomy" id="217165"/>
    <lineage>
        <taxon>Eukaryota</taxon>
        <taxon>Metazoa</taxon>
        <taxon>Ecdysozoa</taxon>
        <taxon>Arthropoda</taxon>
        <taxon>Crustacea</taxon>
        <taxon>Multicrustacea</taxon>
        <taxon>Hexanauplia</taxon>
        <taxon>Copepoda</taxon>
        <taxon>Siphonostomatoida</taxon>
        <taxon>Caligidae</taxon>
        <taxon>Caligus</taxon>
    </lineage>
</organism>
<evidence type="ECO:0000313" key="1">
    <source>
        <dbReference type="EMBL" id="QQP55055.1"/>
    </source>
</evidence>
<accession>A0A7T8QU22</accession>
<protein>
    <submittedName>
        <fullName evidence="1">Uncharacterized protein</fullName>
    </submittedName>
</protein>
<reference evidence="2" key="1">
    <citation type="submission" date="2021-01" db="EMBL/GenBank/DDBJ databases">
        <title>Caligus Genome Assembly.</title>
        <authorList>
            <person name="Gallardo-Escarate C."/>
        </authorList>
    </citation>
    <scope>NUCLEOTIDE SEQUENCE [LARGE SCALE GENOMIC DNA]</scope>
</reference>
<proteinExistence type="predicted"/>
<feature type="non-terminal residue" evidence="1">
    <location>
        <position position="1"/>
    </location>
</feature>
<gene>
    <name evidence="1" type="ORF">FKW44_008099</name>
</gene>
<evidence type="ECO:0000313" key="2">
    <source>
        <dbReference type="Proteomes" id="UP000595437"/>
    </source>
</evidence>